<keyword evidence="2" id="KW-1185">Reference proteome</keyword>
<dbReference type="EMBL" id="JAIFRP010000030">
    <property type="protein sequence ID" value="KAK2583638.1"/>
    <property type="molecule type" value="Genomic_DNA"/>
</dbReference>
<sequence>MVLRCNDVTEDKISFPLDRYCKSKQGDVHTCSKCIEKGNRVNSGINSNLNITSANKSIQWLYLNIGTSMRNDIDGTF</sequence>
<reference evidence="1" key="2">
    <citation type="journal article" date="2023" name="Commun. Biol.">
        <title>Intrasexual cuticular hydrocarbon dimorphism in a wasp sheds light on hydrocarbon biosynthesis genes in Hymenoptera.</title>
        <authorList>
            <person name="Moris V.C."/>
            <person name="Podsiadlowski L."/>
            <person name="Martin S."/>
            <person name="Oeyen J.P."/>
            <person name="Donath A."/>
            <person name="Petersen M."/>
            <person name="Wilbrandt J."/>
            <person name="Misof B."/>
            <person name="Liedtke D."/>
            <person name="Thamm M."/>
            <person name="Scheiner R."/>
            <person name="Schmitt T."/>
            <person name="Niehuis O."/>
        </authorList>
    </citation>
    <scope>NUCLEOTIDE SEQUENCE</scope>
    <source>
        <strain evidence="1">GBR_01_08_01A</strain>
    </source>
</reference>
<evidence type="ECO:0000313" key="1">
    <source>
        <dbReference type="EMBL" id="KAK2583638.1"/>
    </source>
</evidence>
<protein>
    <submittedName>
        <fullName evidence="1">Uncharacterized protein</fullName>
    </submittedName>
</protein>
<dbReference type="Proteomes" id="UP001258017">
    <property type="component" value="Unassembled WGS sequence"/>
</dbReference>
<gene>
    <name evidence="1" type="ORF">KPH14_009575</name>
</gene>
<name>A0AAD9VQU6_9HYME</name>
<accession>A0AAD9VQU6</accession>
<proteinExistence type="predicted"/>
<organism evidence="1 2">
    <name type="scientific">Odynerus spinipes</name>
    <dbReference type="NCBI Taxonomy" id="1348599"/>
    <lineage>
        <taxon>Eukaryota</taxon>
        <taxon>Metazoa</taxon>
        <taxon>Ecdysozoa</taxon>
        <taxon>Arthropoda</taxon>
        <taxon>Hexapoda</taxon>
        <taxon>Insecta</taxon>
        <taxon>Pterygota</taxon>
        <taxon>Neoptera</taxon>
        <taxon>Endopterygota</taxon>
        <taxon>Hymenoptera</taxon>
        <taxon>Apocrita</taxon>
        <taxon>Aculeata</taxon>
        <taxon>Vespoidea</taxon>
        <taxon>Vespidae</taxon>
        <taxon>Eumeninae</taxon>
        <taxon>Odynerus</taxon>
    </lineage>
</organism>
<reference evidence="1" key="1">
    <citation type="submission" date="2021-08" db="EMBL/GenBank/DDBJ databases">
        <authorList>
            <person name="Misof B."/>
            <person name="Oliver O."/>
            <person name="Podsiadlowski L."/>
            <person name="Donath A."/>
            <person name="Peters R."/>
            <person name="Mayer C."/>
            <person name="Rust J."/>
            <person name="Gunkel S."/>
            <person name="Lesny P."/>
            <person name="Martin S."/>
            <person name="Oeyen J.P."/>
            <person name="Petersen M."/>
            <person name="Panagiotis P."/>
            <person name="Wilbrandt J."/>
            <person name="Tanja T."/>
        </authorList>
    </citation>
    <scope>NUCLEOTIDE SEQUENCE</scope>
    <source>
        <strain evidence="1">GBR_01_08_01A</strain>
        <tissue evidence="1">Thorax + abdomen</tissue>
    </source>
</reference>
<evidence type="ECO:0000313" key="2">
    <source>
        <dbReference type="Proteomes" id="UP001258017"/>
    </source>
</evidence>
<comment type="caution">
    <text evidence="1">The sequence shown here is derived from an EMBL/GenBank/DDBJ whole genome shotgun (WGS) entry which is preliminary data.</text>
</comment>
<dbReference type="AlphaFoldDB" id="A0AAD9VQU6"/>